<name>A0A926EK21_9FIRM</name>
<feature type="domain" description="Heparinase II/III-like C-terminal" evidence="2">
    <location>
        <begin position="362"/>
        <end position="512"/>
    </location>
</feature>
<dbReference type="Gene3D" id="1.50.10.100">
    <property type="entry name" value="Chondroitin AC/alginate lyase"/>
    <property type="match status" value="1"/>
</dbReference>
<proteinExistence type="predicted"/>
<comment type="caution">
    <text evidence="3">The sequence shown here is derived from an EMBL/GenBank/DDBJ whole genome shotgun (WGS) entry which is preliminary data.</text>
</comment>
<evidence type="ECO:0000259" key="2">
    <source>
        <dbReference type="Pfam" id="PF07940"/>
    </source>
</evidence>
<dbReference type="EMBL" id="JACRSY010000010">
    <property type="protein sequence ID" value="MBC8579498.1"/>
    <property type="molecule type" value="Genomic_DNA"/>
</dbReference>
<evidence type="ECO:0000313" key="4">
    <source>
        <dbReference type="Proteomes" id="UP000655830"/>
    </source>
</evidence>
<dbReference type="GO" id="GO:0016829">
    <property type="term" value="F:lyase activity"/>
    <property type="evidence" value="ECO:0007669"/>
    <property type="project" value="InterPro"/>
</dbReference>
<keyword evidence="4" id="KW-1185">Reference proteome</keyword>
<dbReference type="GO" id="GO:0030313">
    <property type="term" value="C:cell envelope"/>
    <property type="evidence" value="ECO:0007669"/>
    <property type="project" value="UniProtKB-SubCell"/>
</dbReference>
<reference evidence="3" key="1">
    <citation type="submission" date="2020-08" db="EMBL/GenBank/DDBJ databases">
        <title>Genome public.</title>
        <authorList>
            <person name="Liu C."/>
            <person name="Sun Q."/>
        </authorList>
    </citation>
    <scope>NUCLEOTIDE SEQUENCE</scope>
    <source>
        <strain evidence="3">NSJ-12</strain>
    </source>
</reference>
<sequence length="586" mass="68435">MNKREILKGIQNGKALPFKIAYHETYNQIPYIRQQFQLLEETEKEQEEIKSLSYDKFKLFWETGDRSIYQDAYYAKRKRLLLYAMLLWRRHENLHYKHELENVLWDICSEPVWALPAHFTDKEGRDLPFEKYEGQIDLFAAETGFAIAETLRMCEPFLSKRCIEFARIQLNKRIIEPFLDGNQFYPFEIRANNWAAVCGGALGCVGILLLKDEEKLTNFLHRAISCIEVYLQSFGEDGVCVEGVDYWSYGFGFFVCFADYLKQRTNGQLNFFRDKKVEQIALNQQAYYLVGNHTISFADGRDEGRYRIGLSMYLKKCYPAVQLPPLQYAQSILEDTCYRFCLALRDILWYDPNIGWQGDKKQSVWLSQAQWFLSHGNTFILVAKGGHNGESHNHNDCGSFILYKNGVPMLEDLGAGLYNADYFSNKRYDIFVNASRSHNVPIIAGTEQRAGKEYGTQNVLVNLGTIETFQAELQSCYPSYNLESFVRRIKHNIEENYIELEDLFKFNKPDVIQERFISRSPINIEGTSVVIKNGKEELKLYFDEGYDLQVLKEEYENHKMEECIAYILQASKKDKRKNVCCRVLIK</sequence>
<dbReference type="PANTHER" id="PTHR38045:SF1">
    <property type="entry name" value="HEPARINASE II_III-LIKE PROTEIN"/>
    <property type="match status" value="1"/>
</dbReference>
<dbReference type="SUPFAM" id="SSF48230">
    <property type="entry name" value="Chondroitin AC/alginate lyase"/>
    <property type="match status" value="1"/>
</dbReference>
<dbReference type="InterPro" id="IPR008929">
    <property type="entry name" value="Chondroitin_lyas"/>
</dbReference>
<gene>
    <name evidence="3" type="ORF">H8718_08140</name>
</gene>
<dbReference type="Proteomes" id="UP000655830">
    <property type="component" value="Unassembled WGS sequence"/>
</dbReference>
<protein>
    <submittedName>
        <fullName evidence="3">Heparinase II/III family protein</fullName>
    </submittedName>
</protein>
<organism evidence="3 4">
    <name type="scientific">Zhenhengia yiwuensis</name>
    <dbReference type="NCBI Taxonomy" id="2763666"/>
    <lineage>
        <taxon>Bacteria</taxon>
        <taxon>Bacillati</taxon>
        <taxon>Bacillota</taxon>
        <taxon>Clostridia</taxon>
        <taxon>Lachnospirales</taxon>
        <taxon>Lachnospiraceae</taxon>
        <taxon>Zhenhengia</taxon>
    </lineage>
</organism>
<dbReference type="InterPro" id="IPR012480">
    <property type="entry name" value="Hepar_II_III_C"/>
</dbReference>
<dbReference type="Pfam" id="PF07940">
    <property type="entry name" value="Hepar_II_III_C"/>
    <property type="match status" value="1"/>
</dbReference>
<evidence type="ECO:0000313" key="3">
    <source>
        <dbReference type="EMBL" id="MBC8579498.1"/>
    </source>
</evidence>
<accession>A0A926EK21</accession>
<evidence type="ECO:0000256" key="1">
    <source>
        <dbReference type="ARBA" id="ARBA00004196"/>
    </source>
</evidence>
<dbReference type="Gene3D" id="2.70.98.70">
    <property type="match status" value="1"/>
</dbReference>
<comment type="subcellular location">
    <subcellularLocation>
        <location evidence="1">Cell envelope</location>
    </subcellularLocation>
</comment>
<dbReference type="PANTHER" id="PTHR38045">
    <property type="entry name" value="CHROMOSOME 1, WHOLE GENOME SHOTGUN SEQUENCE"/>
    <property type="match status" value="1"/>
</dbReference>
<dbReference type="AlphaFoldDB" id="A0A926EK21"/>
<dbReference type="RefSeq" id="WP_249332523.1">
    <property type="nucleotide sequence ID" value="NZ_JACRSY010000010.1"/>
</dbReference>